<comment type="caution">
    <text evidence="12">The sequence shown here is derived from an EMBL/GenBank/DDBJ whole genome shotgun (WGS) entry which is preliminary data.</text>
</comment>
<feature type="compositionally biased region" description="Basic and acidic residues" evidence="9">
    <location>
        <begin position="8"/>
        <end position="21"/>
    </location>
</feature>
<keyword evidence="7 10" id="KW-1133">Transmembrane helix</keyword>
<dbReference type="InterPro" id="IPR003593">
    <property type="entry name" value="AAA+_ATPase"/>
</dbReference>
<evidence type="ECO:0000256" key="2">
    <source>
        <dbReference type="ARBA" id="ARBA00006012"/>
    </source>
</evidence>
<evidence type="ECO:0000256" key="10">
    <source>
        <dbReference type="SAM" id="Phobius"/>
    </source>
</evidence>
<evidence type="ECO:0000256" key="1">
    <source>
        <dbReference type="ARBA" id="ARBA00004141"/>
    </source>
</evidence>
<evidence type="ECO:0000313" key="12">
    <source>
        <dbReference type="EMBL" id="PKS06967.1"/>
    </source>
</evidence>
<keyword evidence="4 10" id="KW-0812">Transmembrane</keyword>
<dbReference type="InterPro" id="IPR017871">
    <property type="entry name" value="ABC_transporter-like_CS"/>
</dbReference>
<dbReference type="Pfam" id="PF00005">
    <property type="entry name" value="ABC_tran"/>
    <property type="match status" value="2"/>
</dbReference>
<dbReference type="Proteomes" id="UP000233524">
    <property type="component" value="Unassembled WGS sequence"/>
</dbReference>
<sequence length="1489" mass="166189">MQNLPDDEVSRPGMEPRHSVEELQDASEVGSTTSSSGSSTGNGEPMRKVNSQAYIDDYDRAELHRIATALSTRRFSVAGAEPDATPQYSEISRDDPALQPDSKEFDLSKWLRHFIQRMSAEGIRPAHTGVAYRNLTVSGTDAALLHQKTVGSFLMAPFRPGEFLSLNKKPKRILNSFDGIIESGELLIVLGRPGSGCTTFLKTLCGELHGLQLDKNSTIHYKGIPQKQMVKEFKGEVIYNQEVDRHFPHLTVGQTLEFAASARMPSNRIENVPRDKASKYVAKVIMAVCGLSHTYYTKVGDDFVRGVSGGERKRVSIAEMMLASAPFGAWDNSTRGLDSATALKFVQALRLSSDLTGRAHAVAIYQASQAIYDLFDKAIVLYEGRTIYFGPARHAKAFFERQGWHCPARQTTGDFLTSLTNPQERTPREGMENKVPRTSEDFERYWRESLEYKALLESIDKAEQETPSDKHGEYISQMRKHKEQRQAKHVRPKSPYIISTWMQIRLNTKRAYQRLWNDKSATLTQAATHLIMALIIGSVFFGAPDATASFFSRGSVLFMAVLLNALSAITEINSLYNQRPIVEKHASYAFYHPATEAIAGIFSDIPIKFITAVVFNIVIYFLAGLRREPAQFFLYFLITYISTFVMSAIFRTMAAVTKTVSQAMTLAGIFVLALVIYTGFIIAVPQMHPWFSWIRWINPLYYAFEILVANEFHGREFTCSSIIPAYSPPVGTSWICDAVGSVAGERTVSGDAFIKVNYGYSYSHVWRNFGILLAFLVFFMAVYFVCTELNSSSSASADVLVFRRGKVPPHMDPKTGATDKDVTAGKTEKMDEAGANVGAIEPQKDIFTWKNVNYDVDVKEGTRRLLTNVSGWVKPGTLTALMGVSGAGKTTLLDVLAQRTTMGVVHGDMFVNGKPLDASFQRKTGYVQQQGDAMLRQPKTVSKAEKHKYVEEVIDMLNMNDFADAVVGVPGEGLNVEQRKLLTIGVELAAKPKLLLFLDEPTSGLDSQSSWAICVLLRKLADAGQAILCTVHQPSAILFQQFDRLLFLARGGKTVYFGEIGENSRTLLDYFESNGARQCSDTENPAEYMLEVVNNGTNDSGVEWDQVWNSSPERQGVDSEIERLHAERINEPVADDGGSHARAEFAMPFSAQLAAVTKRVFQQYWRMPNYVFAKFMLGLCAGLFIGFTFYQAKGTLAGMQTILFAVFQVITIFSTLVQQIQPLFITQRSLYEVRERPSKAYSWKAFMIANILVEIPYQIITGIIIFGTFYYPVAGIQSSERQGLVLLFCIQLFIYASSFAQMTIAALHDAQTAGGIVTLLVMMSLVFCGVLQTPNALPGFWIFMYRVSPFTYWTSGMVATQLHDRPVDCSSSETSIFSPPSGQTCGEYMAPFLQQAPGRLQNPDATEDCRYCSLTVADQYLAGSGIYWKDRWRNFGIVWAYVIFNIAIAVLTYYLFRVKKWNLGKVKAKKSKKPEKEKEKAEKTTAGVI</sequence>
<dbReference type="STRING" id="41688.A0A2N3N3G7"/>
<feature type="transmembrane region" description="Helical" evidence="10">
    <location>
        <begin position="550"/>
        <end position="569"/>
    </location>
</feature>
<dbReference type="Pfam" id="PF19055">
    <property type="entry name" value="ABC2_membrane_7"/>
    <property type="match status" value="1"/>
</dbReference>
<evidence type="ECO:0000256" key="8">
    <source>
        <dbReference type="ARBA" id="ARBA00023136"/>
    </source>
</evidence>
<feature type="transmembrane region" description="Helical" evidence="10">
    <location>
        <begin position="765"/>
        <end position="785"/>
    </location>
</feature>
<dbReference type="EMBL" id="NLAX01000701">
    <property type="protein sequence ID" value="PKS06967.1"/>
    <property type="molecule type" value="Genomic_DNA"/>
</dbReference>
<dbReference type="OrthoDB" id="245989at2759"/>
<dbReference type="InterPro" id="IPR034001">
    <property type="entry name" value="ABCG_PDR_1"/>
</dbReference>
<feature type="region of interest" description="Disordered" evidence="9">
    <location>
        <begin position="1"/>
        <end position="53"/>
    </location>
</feature>
<reference evidence="12 13" key="1">
    <citation type="journal article" date="2017" name="G3 (Bethesda)">
        <title>First Draft Genome Sequence of the Pathogenic Fungus Lomentospora prolificans (Formerly Scedosporium prolificans).</title>
        <authorList>
            <person name="Luo R."/>
            <person name="Zimin A."/>
            <person name="Workman R."/>
            <person name="Fan Y."/>
            <person name="Pertea G."/>
            <person name="Grossman N."/>
            <person name="Wear M.P."/>
            <person name="Jia B."/>
            <person name="Miller H."/>
            <person name="Casadevall A."/>
            <person name="Timp W."/>
            <person name="Zhang S.X."/>
            <person name="Salzberg S.L."/>
        </authorList>
    </citation>
    <scope>NUCLEOTIDE SEQUENCE [LARGE SCALE GENOMIC DNA]</scope>
    <source>
        <strain evidence="12 13">JHH-5317</strain>
    </source>
</reference>
<keyword evidence="5" id="KW-0547">Nucleotide-binding</keyword>
<dbReference type="InParanoid" id="A0A2N3N3G7"/>
<protein>
    <recommendedName>
        <fullName evidence="11">ABC transporter domain-containing protein</fullName>
    </recommendedName>
</protein>
<keyword evidence="3" id="KW-0813">Transport</keyword>
<dbReference type="InterPro" id="IPR010929">
    <property type="entry name" value="PDR_CDR_ABC"/>
</dbReference>
<feature type="compositionally biased region" description="Low complexity" evidence="9">
    <location>
        <begin position="30"/>
        <end position="41"/>
    </location>
</feature>
<dbReference type="VEuPathDB" id="FungiDB:jhhlp_005563"/>
<evidence type="ECO:0000256" key="3">
    <source>
        <dbReference type="ARBA" id="ARBA00022448"/>
    </source>
</evidence>
<comment type="subcellular location">
    <subcellularLocation>
        <location evidence="1">Membrane</location>
        <topology evidence="1">Multi-pass membrane protein</topology>
    </subcellularLocation>
</comment>
<gene>
    <name evidence="12" type="ORF">jhhlp_005563</name>
</gene>
<evidence type="ECO:0000259" key="11">
    <source>
        <dbReference type="PROSITE" id="PS50893"/>
    </source>
</evidence>
<dbReference type="InterPro" id="IPR013525">
    <property type="entry name" value="ABC2_TM"/>
</dbReference>
<feature type="compositionally biased region" description="Basic and acidic residues" evidence="9">
    <location>
        <begin position="1474"/>
        <end position="1483"/>
    </location>
</feature>
<dbReference type="Pfam" id="PF01061">
    <property type="entry name" value="ABC2_membrane"/>
    <property type="match status" value="2"/>
</dbReference>
<dbReference type="InterPro" id="IPR043926">
    <property type="entry name" value="ABCG_dom"/>
</dbReference>
<comment type="similarity">
    <text evidence="2">Belongs to the ABC transporter superfamily. ABCG family. PDR (TC 3.A.1.205) subfamily.</text>
</comment>
<feature type="transmembrane region" description="Helical" evidence="10">
    <location>
        <begin position="526"/>
        <end position="543"/>
    </location>
</feature>
<dbReference type="InterPro" id="IPR003439">
    <property type="entry name" value="ABC_transporter-like_ATP-bd"/>
</dbReference>
<dbReference type="InterPro" id="IPR034003">
    <property type="entry name" value="ABCG_PDR_2"/>
</dbReference>
<evidence type="ECO:0000256" key="5">
    <source>
        <dbReference type="ARBA" id="ARBA00022741"/>
    </source>
</evidence>
<keyword evidence="6" id="KW-0067">ATP-binding</keyword>
<feature type="transmembrane region" description="Helical" evidence="10">
    <location>
        <begin position="1283"/>
        <end position="1307"/>
    </location>
</feature>
<keyword evidence="13" id="KW-1185">Reference proteome</keyword>
<dbReference type="Pfam" id="PF14510">
    <property type="entry name" value="ABC_trans_N"/>
    <property type="match status" value="1"/>
</dbReference>
<accession>A0A2N3N3G7</accession>
<feature type="transmembrane region" description="Helical" evidence="10">
    <location>
        <begin position="1170"/>
        <end position="1190"/>
    </location>
</feature>
<dbReference type="InterPro" id="IPR029481">
    <property type="entry name" value="ABC_trans_N"/>
</dbReference>
<feature type="transmembrane region" description="Helical" evidence="10">
    <location>
        <begin position="605"/>
        <end position="625"/>
    </location>
</feature>
<dbReference type="Pfam" id="PF06422">
    <property type="entry name" value="PDR_CDR"/>
    <property type="match status" value="2"/>
</dbReference>
<feature type="transmembrane region" description="Helical" evidence="10">
    <location>
        <begin position="1245"/>
        <end position="1271"/>
    </location>
</feature>
<feature type="compositionally biased region" description="Polar residues" evidence="9">
    <location>
        <begin position="415"/>
        <end position="424"/>
    </location>
</feature>
<evidence type="ECO:0000256" key="4">
    <source>
        <dbReference type="ARBA" id="ARBA00022692"/>
    </source>
</evidence>
<feature type="transmembrane region" description="Helical" evidence="10">
    <location>
        <begin position="1202"/>
        <end position="1225"/>
    </location>
</feature>
<evidence type="ECO:0000256" key="9">
    <source>
        <dbReference type="SAM" id="MobiDB-lite"/>
    </source>
</evidence>
<feature type="transmembrane region" description="Helical" evidence="10">
    <location>
        <begin position="632"/>
        <end position="650"/>
    </location>
</feature>
<dbReference type="CDD" id="cd03233">
    <property type="entry name" value="ABCG_PDR_domain1"/>
    <property type="match status" value="1"/>
</dbReference>
<evidence type="ECO:0000256" key="7">
    <source>
        <dbReference type="ARBA" id="ARBA00022989"/>
    </source>
</evidence>
<dbReference type="SUPFAM" id="SSF52540">
    <property type="entry name" value="P-loop containing nucleoside triphosphate hydrolases"/>
    <property type="match status" value="2"/>
</dbReference>
<keyword evidence="8 10" id="KW-0472">Membrane</keyword>
<dbReference type="PROSITE" id="PS00211">
    <property type="entry name" value="ABC_TRANSPORTER_1"/>
    <property type="match status" value="1"/>
</dbReference>
<dbReference type="GO" id="GO:0140359">
    <property type="term" value="F:ABC-type transporter activity"/>
    <property type="evidence" value="ECO:0007669"/>
    <property type="project" value="InterPro"/>
</dbReference>
<dbReference type="GO" id="GO:0016887">
    <property type="term" value="F:ATP hydrolysis activity"/>
    <property type="evidence" value="ECO:0007669"/>
    <property type="project" value="InterPro"/>
</dbReference>
<dbReference type="SMART" id="SM00382">
    <property type="entry name" value="AAA"/>
    <property type="match status" value="2"/>
</dbReference>
<feature type="transmembrane region" description="Helical" evidence="10">
    <location>
        <begin position="662"/>
        <end position="684"/>
    </location>
</feature>
<feature type="region of interest" description="Disordered" evidence="9">
    <location>
        <begin position="415"/>
        <end position="435"/>
    </location>
</feature>
<dbReference type="GO" id="GO:0005524">
    <property type="term" value="F:ATP binding"/>
    <property type="evidence" value="ECO:0007669"/>
    <property type="project" value="UniProtKB-KW"/>
</dbReference>
<dbReference type="FunFam" id="3.40.50.300:FF:000054">
    <property type="entry name" value="ABC multidrug transporter atrF"/>
    <property type="match status" value="1"/>
</dbReference>
<dbReference type="PROSITE" id="PS50893">
    <property type="entry name" value="ABC_TRANSPORTER_2"/>
    <property type="match status" value="2"/>
</dbReference>
<proteinExistence type="inferred from homology"/>
<organism evidence="12 13">
    <name type="scientific">Lomentospora prolificans</name>
    <dbReference type="NCBI Taxonomy" id="41688"/>
    <lineage>
        <taxon>Eukaryota</taxon>
        <taxon>Fungi</taxon>
        <taxon>Dikarya</taxon>
        <taxon>Ascomycota</taxon>
        <taxon>Pezizomycotina</taxon>
        <taxon>Sordariomycetes</taxon>
        <taxon>Hypocreomycetidae</taxon>
        <taxon>Microascales</taxon>
        <taxon>Microascaceae</taxon>
        <taxon>Lomentospora</taxon>
    </lineage>
</organism>
<dbReference type="Gene3D" id="3.40.50.300">
    <property type="entry name" value="P-loop containing nucleotide triphosphate hydrolases"/>
    <property type="match status" value="2"/>
</dbReference>
<feature type="domain" description="ABC transporter" evidence="11">
    <location>
        <begin position="847"/>
        <end position="1075"/>
    </location>
</feature>
<feature type="domain" description="ABC transporter" evidence="11">
    <location>
        <begin position="158"/>
        <end position="408"/>
    </location>
</feature>
<feature type="transmembrane region" description="Helical" evidence="10">
    <location>
        <begin position="1437"/>
        <end position="1456"/>
    </location>
</feature>
<dbReference type="InterPro" id="IPR027417">
    <property type="entry name" value="P-loop_NTPase"/>
</dbReference>
<feature type="compositionally biased region" description="Basic and acidic residues" evidence="9">
    <location>
        <begin position="425"/>
        <end position="435"/>
    </location>
</feature>
<feature type="region of interest" description="Disordered" evidence="9">
    <location>
        <begin position="1469"/>
        <end position="1489"/>
    </location>
</feature>
<feature type="transmembrane region" description="Helical" evidence="10">
    <location>
        <begin position="1313"/>
        <end position="1331"/>
    </location>
</feature>
<evidence type="ECO:0000256" key="6">
    <source>
        <dbReference type="ARBA" id="ARBA00022840"/>
    </source>
</evidence>
<dbReference type="CDD" id="cd03232">
    <property type="entry name" value="ABCG_PDR_domain2"/>
    <property type="match status" value="1"/>
</dbReference>
<dbReference type="PANTHER" id="PTHR19241">
    <property type="entry name" value="ATP-BINDING CASSETTE TRANSPORTER"/>
    <property type="match status" value="1"/>
</dbReference>
<evidence type="ECO:0000313" key="13">
    <source>
        <dbReference type="Proteomes" id="UP000233524"/>
    </source>
</evidence>
<name>A0A2N3N3G7_9PEZI</name>
<dbReference type="GO" id="GO:0016020">
    <property type="term" value="C:membrane"/>
    <property type="evidence" value="ECO:0007669"/>
    <property type="project" value="UniProtKB-SubCell"/>
</dbReference>